<dbReference type="Proteomes" id="UP001420932">
    <property type="component" value="Unassembled WGS sequence"/>
</dbReference>
<proteinExistence type="predicted"/>
<reference evidence="1 2" key="1">
    <citation type="submission" date="2024-01" db="EMBL/GenBank/DDBJ databases">
        <title>Genome assemblies of Stephania.</title>
        <authorList>
            <person name="Yang L."/>
        </authorList>
    </citation>
    <scope>NUCLEOTIDE SEQUENCE [LARGE SCALE GENOMIC DNA]</scope>
    <source>
        <strain evidence="1">YNDBR</strain>
        <tissue evidence="1">Leaf</tissue>
    </source>
</reference>
<sequence length="52" mass="5889">MHLTKISLEVSTHSHRNLYKGLNRLPSRHLKSSQSPPVNYDKVFVSIGDGRS</sequence>
<keyword evidence="2" id="KW-1185">Reference proteome</keyword>
<organism evidence="1 2">
    <name type="scientific">Stephania yunnanensis</name>
    <dbReference type="NCBI Taxonomy" id="152371"/>
    <lineage>
        <taxon>Eukaryota</taxon>
        <taxon>Viridiplantae</taxon>
        <taxon>Streptophyta</taxon>
        <taxon>Embryophyta</taxon>
        <taxon>Tracheophyta</taxon>
        <taxon>Spermatophyta</taxon>
        <taxon>Magnoliopsida</taxon>
        <taxon>Ranunculales</taxon>
        <taxon>Menispermaceae</taxon>
        <taxon>Menispermoideae</taxon>
        <taxon>Cissampelideae</taxon>
        <taxon>Stephania</taxon>
    </lineage>
</organism>
<gene>
    <name evidence="1" type="ORF">Syun_001738</name>
</gene>
<evidence type="ECO:0000313" key="1">
    <source>
        <dbReference type="EMBL" id="KAK9169598.1"/>
    </source>
</evidence>
<evidence type="ECO:0000313" key="2">
    <source>
        <dbReference type="Proteomes" id="UP001420932"/>
    </source>
</evidence>
<accession>A0AAP0Q7E3</accession>
<name>A0AAP0Q7E3_9MAGN</name>
<protein>
    <submittedName>
        <fullName evidence="1">Uncharacterized protein</fullName>
    </submittedName>
</protein>
<dbReference type="AlphaFoldDB" id="A0AAP0Q7E3"/>
<dbReference type="EMBL" id="JBBNAF010000001">
    <property type="protein sequence ID" value="KAK9169598.1"/>
    <property type="molecule type" value="Genomic_DNA"/>
</dbReference>
<comment type="caution">
    <text evidence="1">The sequence shown here is derived from an EMBL/GenBank/DDBJ whole genome shotgun (WGS) entry which is preliminary data.</text>
</comment>